<protein>
    <recommendedName>
        <fullName evidence="5">DUF4352 domain-containing protein</fullName>
    </recommendedName>
</protein>
<dbReference type="Gene3D" id="2.60.40.1240">
    <property type="match status" value="1"/>
</dbReference>
<dbReference type="Proteomes" id="UP000037267">
    <property type="component" value="Unassembled WGS sequence"/>
</dbReference>
<evidence type="ECO:0000313" key="3">
    <source>
        <dbReference type="EMBL" id="KNF07837.1"/>
    </source>
</evidence>
<dbReference type="OrthoDB" id="517663at2"/>
<organism evidence="3 4">
    <name type="scientific">Gottschalkia purinilytica</name>
    <name type="common">Clostridium purinilyticum</name>
    <dbReference type="NCBI Taxonomy" id="1503"/>
    <lineage>
        <taxon>Bacteria</taxon>
        <taxon>Bacillati</taxon>
        <taxon>Bacillota</taxon>
        <taxon>Tissierellia</taxon>
        <taxon>Tissierellales</taxon>
        <taxon>Gottschalkiaceae</taxon>
        <taxon>Gottschalkia</taxon>
    </lineage>
</organism>
<keyword evidence="1 2" id="KW-0732">Signal</keyword>
<dbReference type="PROSITE" id="PS51257">
    <property type="entry name" value="PROKAR_LIPOPROTEIN"/>
    <property type="match status" value="1"/>
</dbReference>
<reference evidence="4" key="1">
    <citation type="submission" date="2015-07" db="EMBL/GenBank/DDBJ databases">
        <title>Draft genome sequence of the purine-degrading Gottschalkia purinilyticum DSM 1384 (formerly Clostridium purinilyticum).</title>
        <authorList>
            <person name="Poehlein A."/>
            <person name="Schiel-Bengelsdorf B."/>
            <person name="Bengelsdorf F.R."/>
            <person name="Daniel R."/>
            <person name="Duerre P."/>
        </authorList>
    </citation>
    <scope>NUCLEOTIDE SEQUENCE [LARGE SCALE GENOMIC DNA]</scope>
    <source>
        <strain evidence="4">DSM 1384</strain>
    </source>
</reference>
<dbReference type="EMBL" id="LGSS01000011">
    <property type="protein sequence ID" value="KNF07837.1"/>
    <property type="molecule type" value="Genomic_DNA"/>
</dbReference>
<name>A0A0L0W8R1_GOTPU</name>
<evidence type="ECO:0008006" key="5">
    <source>
        <dbReference type="Google" id="ProtNLM"/>
    </source>
</evidence>
<dbReference type="PATRIC" id="fig|1503.3.peg.166"/>
<gene>
    <name evidence="3" type="ORF">CLPU_11c00050</name>
</gene>
<evidence type="ECO:0000256" key="2">
    <source>
        <dbReference type="SAM" id="SignalP"/>
    </source>
</evidence>
<evidence type="ECO:0000256" key="1">
    <source>
        <dbReference type="ARBA" id="ARBA00022729"/>
    </source>
</evidence>
<dbReference type="STRING" id="1503.CLPU_11c00050"/>
<feature type="signal peptide" evidence="2">
    <location>
        <begin position="1"/>
        <end position="22"/>
    </location>
</feature>
<keyword evidence="4" id="KW-1185">Reference proteome</keyword>
<dbReference type="InterPro" id="IPR029050">
    <property type="entry name" value="Immunoprotect_excell_Ig-like"/>
</dbReference>
<proteinExistence type="predicted"/>
<dbReference type="RefSeq" id="WP_050355755.1">
    <property type="nucleotide sequence ID" value="NZ_LGSS01000011.1"/>
</dbReference>
<dbReference type="AlphaFoldDB" id="A0A0L0W8R1"/>
<accession>A0A0L0W8R1</accession>
<feature type="chain" id="PRO_5005550581" description="DUF4352 domain-containing protein" evidence="2">
    <location>
        <begin position="23"/>
        <end position="265"/>
    </location>
</feature>
<evidence type="ECO:0000313" key="4">
    <source>
        <dbReference type="Proteomes" id="UP000037267"/>
    </source>
</evidence>
<sequence length="265" mass="29981">MKKIIAILISMFLIFTIGCSNAKESGGKIESKGQIKTQQEFSKMYSSPDKYKDYEVDFYAKILFEPEKDDDGTYIQCYAYDNDNYNTLVGIEGDLDIKEGDIVHIKGVVKGAQEGENMMGATITAPVIMANNIDKSDYATAFAPAVKTKEVNQEQNQHGYVLKVNKVEFAENETRIHVTVTNNTKDKINFYSFNAKATQGSTQIKEKDNFDAKYKEIESEIMPGITEEGIVLFEKADKDQPLKLYFEGSSENYDLDFQPFVFDVQ</sequence>
<comment type="caution">
    <text evidence="3">The sequence shown here is derived from an EMBL/GenBank/DDBJ whole genome shotgun (WGS) entry which is preliminary data.</text>
</comment>